<evidence type="ECO:0000256" key="4">
    <source>
        <dbReference type="ARBA" id="ARBA00023242"/>
    </source>
</evidence>
<feature type="region of interest" description="Disordered" evidence="9">
    <location>
        <begin position="64"/>
        <end position="94"/>
    </location>
</feature>
<feature type="region of interest" description="Disordered" evidence="9">
    <location>
        <begin position="185"/>
        <end position="241"/>
    </location>
</feature>
<dbReference type="FunFam" id="2.30.280.10:FF:000005">
    <property type="entry name" value="E3 ubiquitin-protein ligase UHRF1"/>
    <property type="match status" value="1"/>
</dbReference>
<feature type="compositionally biased region" description="Acidic residues" evidence="9">
    <location>
        <begin position="374"/>
        <end position="423"/>
    </location>
</feature>
<dbReference type="Gene3D" id="2.30.280.10">
    <property type="entry name" value="SRA-YDG"/>
    <property type="match status" value="1"/>
</dbReference>
<feature type="region of interest" description="Disordered" evidence="9">
    <location>
        <begin position="770"/>
        <end position="864"/>
    </location>
</feature>
<evidence type="ECO:0000259" key="10">
    <source>
        <dbReference type="PROSITE" id="PS51015"/>
    </source>
</evidence>
<dbReference type="Pfam" id="PF02182">
    <property type="entry name" value="SAD_SRA"/>
    <property type="match status" value="1"/>
</dbReference>
<dbReference type="Pfam" id="PF04006">
    <property type="entry name" value="Mpp10"/>
    <property type="match status" value="1"/>
</dbReference>
<dbReference type="SUPFAM" id="SSF88697">
    <property type="entry name" value="PUA domain-like"/>
    <property type="match status" value="1"/>
</dbReference>
<evidence type="ECO:0000313" key="11">
    <source>
        <dbReference type="EMBL" id="KAF5374730.1"/>
    </source>
</evidence>
<keyword evidence="5" id="KW-0687">Ribonucleoprotein</keyword>
<feature type="compositionally biased region" description="Acidic residues" evidence="9">
    <location>
        <begin position="187"/>
        <end position="216"/>
    </location>
</feature>
<feature type="domain" description="YDG" evidence="10">
    <location>
        <begin position="869"/>
        <end position="1023"/>
    </location>
</feature>
<reference evidence="11 12" key="1">
    <citation type="journal article" date="2020" name="ISME J.">
        <title>Uncovering the hidden diversity of litter-decomposition mechanisms in mushroom-forming fungi.</title>
        <authorList>
            <person name="Floudas D."/>
            <person name="Bentzer J."/>
            <person name="Ahren D."/>
            <person name="Johansson T."/>
            <person name="Persson P."/>
            <person name="Tunlid A."/>
        </authorList>
    </citation>
    <scope>NUCLEOTIDE SEQUENCE [LARGE SCALE GENOMIC DNA]</scope>
    <source>
        <strain evidence="11 12">CBS 291.85</strain>
    </source>
</reference>
<evidence type="ECO:0000256" key="8">
    <source>
        <dbReference type="SAM" id="Coils"/>
    </source>
</evidence>
<comment type="similarity">
    <text evidence="6">Belongs to the MPP10 family.</text>
</comment>
<dbReference type="InterPro" id="IPR015947">
    <property type="entry name" value="PUA-like_sf"/>
</dbReference>
<dbReference type="Proteomes" id="UP000559256">
    <property type="component" value="Unassembled WGS sequence"/>
</dbReference>
<feature type="compositionally biased region" description="Polar residues" evidence="9">
    <location>
        <begin position="64"/>
        <end position="75"/>
    </location>
</feature>
<evidence type="ECO:0000256" key="7">
    <source>
        <dbReference type="PROSITE-ProRule" id="PRU00358"/>
    </source>
</evidence>
<dbReference type="PANTHER" id="PTHR17039:SF0">
    <property type="entry name" value="U3 SMALL NUCLEOLAR RIBONUCLEOPROTEIN PROTEIN MPP10"/>
    <property type="match status" value="1"/>
</dbReference>
<keyword evidence="3" id="KW-0698">rRNA processing</keyword>
<dbReference type="GO" id="GO:0034457">
    <property type="term" value="C:Mpp10 complex"/>
    <property type="evidence" value="ECO:0007669"/>
    <property type="project" value="InterPro"/>
</dbReference>
<name>A0A8H5H1K7_9AGAR</name>
<dbReference type="AlphaFoldDB" id="A0A8H5H1K7"/>
<evidence type="ECO:0000256" key="1">
    <source>
        <dbReference type="ARBA" id="ARBA00004604"/>
    </source>
</evidence>
<dbReference type="GO" id="GO:0006364">
    <property type="term" value="P:rRNA processing"/>
    <property type="evidence" value="ECO:0007669"/>
    <property type="project" value="UniProtKB-KW"/>
</dbReference>
<feature type="coiled-coil region" evidence="8">
    <location>
        <begin position="439"/>
        <end position="466"/>
    </location>
</feature>
<dbReference type="SMART" id="SM00466">
    <property type="entry name" value="SRA"/>
    <property type="match status" value="1"/>
</dbReference>
<feature type="compositionally biased region" description="Basic and acidic residues" evidence="9">
    <location>
        <begin position="829"/>
        <end position="863"/>
    </location>
</feature>
<dbReference type="InterPro" id="IPR003105">
    <property type="entry name" value="SRA_YDG"/>
</dbReference>
<evidence type="ECO:0000313" key="12">
    <source>
        <dbReference type="Proteomes" id="UP000559256"/>
    </source>
</evidence>
<feature type="compositionally biased region" description="Basic residues" evidence="9">
    <location>
        <begin position="670"/>
        <end position="681"/>
    </location>
</feature>
<keyword evidence="4 7" id="KW-0539">Nucleus</keyword>
<dbReference type="GO" id="GO:0005732">
    <property type="term" value="C:sno(s)RNA-containing ribonucleoprotein complex"/>
    <property type="evidence" value="ECO:0007669"/>
    <property type="project" value="InterPro"/>
</dbReference>
<evidence type="ECO:0000256" key="9">
    <source>
        <dbReference type="SAM" id="MobiDB-lite"/>
    </source>
</evidence>
<dbReference type="EMBL" id="JAACJM010000001">
    <property type="protein sequence ID" value="KAF5374730.1"/>
    <property type="molecule type" value="Genomic_DNA"/>
</dbReference>
<dbReference type="GO" id="GO:0032040">
    <property type="term" value="C:small-subunit processome"/>
    <property type="evidence" value="ECO:0007669"/>
    <property type="project" value="TreeGrafter"/>
</dbReference>
<keyword evidence="8" id="KW-0175">Coiled coil</keyword>
<accession>A0A8H5H1K7</accession>
<evidence type="ECO:0000256" key="2">
    <source>
        <dbReference type="ARBA" id="ARBA00022517"/>
    </source>
</evidence>
<evidence type="ECO:0000256" key="6">
    <source>
        <dbReference type="ARBA" id="ARBA00029455"/>
    </source>
</evidence>
<proteinExistence type="inferred from homology"/>
<feature type="region of interest" description="Disordered" evidence="9">
    <location>
        <begin position="649"/>
        <end position="683"/>
    </location>
</feature>
<dbReference type="PANTHER" id="PTHR17039">
    <property type="entry name" value="U3 SMALL NUCLEOLAR RIBONUCLEOPROTEIN PROTEIN MPP10"/>
    <property type="match status" value="1"/>
</dbReference>
<feature type="region of interest" description="Disordered" evidence="9">
    <location>
        <begin position="361"/>
        <end position="423"/>
    </location>
</feature>
<keyword evidence="2" id="KW-0690">Ribosome biogenesis</keyword>
<comment type="subcellular location">
    <subcellularLocation>
        <location evidence="1">Nucleus</location>
        <location evidence="1">Nucleolus</location>
    </subcellularLocation>
</comment>
<dbReference type="InterPro" id="IPR012173">
    <property type="entry name" value="Mpp10"/>
</dbReference>
<protein>
    <recommendedName>
        <fullName evidence="10">YDG domain-containing protein</fullName>
    </recommendedName>
</protein>
<evidence type="ECO:0000256" key="3">
    <source>
        <dbReference type="ARBA" id="ARBA00022552"/>
    </source>
</evidence>
<dbReference type="InterPro" id="IPR036987">
    <property type="entry name" value="SRA-YDG_sf"/>
</dbReference>
<feature type="region of interest" description="Disordered" evidence="9">
    <location>
        <begin position="934"/>
        <end position="954"/>
    </location>
</feature>
<dbReference type="OrthoDB" id="445326at2759"/>
<dbReference type="PROSITE" id="PS51015">
    <property type="entry name" value="YDG"/>
    <property type="match status" value="1"/>
</dbReference>
<feature type="compositionally biased region" description="Basic residues" evidence="9">
    <location>
        <begin position="775"/>
        <end position="786"/>
    </location>
</feature>
<evidence type="ECO:0000256" key="5">
    <source>
        <dbReference type="ARBA" id="ARBA00023274"/>
    </source>
</evidence>
<gene>
    <name evidence="11" type="ORF">D9758_000253</name>
</gene>
<sequence length="1041" mass="117015">MSEILESAPALAQLSRVLDDAPEYLVTGSKRLQNSALQATKYLFDLSVDSETASFAHIEPLLNSFSPSSAPQTRSQTRKRKRSPSPAPPQIVLQPTPLGSLFVEGLDEDQIWSQLDLRARNVCDMLDHILEADPEEEEDENKLPIDLDEEKITELLERIQNGEDIDLDKYGLDEESLDALLEQSGYFDDEDSDEDEDSGDEDENEEESAEGGPEEEVALRDESSDEEDNEPKSMLDMISNKRNGKLKVKGNSELDDAFFDLAAFNAQSEAAEARKVSAGHLDESDEDADEDIDFFAPVDDADIEEEECKLVVPSNLRTLTVHVALFYNDFFKPPRSSKAAAKKSDAGSVRFRDEVRVRKIKAKGKNQPISSMYLEEDEDEDEDEDETTFSMGQDDETSSEESGEESDEEESDLEEESEPDLIMDDTIQRLQDDLFADEEHDSQRDLSTHEKRMQALQEQISQLEQENVGEKDWVLMGEAGSRSRPQNSLLEEDLEFERVQKAVPVITEEVVQDLEERIKARILENRFDDVVRVRPLEDKPFLPSRVFELKDTKSTQSLAQIYEDEYIAARSGGSTGDAVDEKLRKEHQEVERLWEGICSKLDALCNAYYTPKQPKATISTVTDVSTASLESALPTTQSAATMLAPEEIFAPSSSDSRARSELTPAEKQALRRKERKAKKKTRDALNLSVDKYAKMQKKGGVKKQKEDALKSVVKSGKGVTVSLLSPLDSRFLLFPGRQHDMASRSERERNANIARNKALLESIGVNKPLFEPKEIRHHRKTTSKKRKAEEEDSSVEPPQKAARAEQTLDENDPETAKETASTTTRRSTRIKEKKEEVKERKLLPSEREKLKISEPKHVSERKHSPNVFGSIPGIEVGTWWESRQACSLDAIHAPWVAGISGGNEGAYSVALSGGYEDDVDLGYGFTYTGSGGRDLKGTKANPKNLRTAPQSSDQTFDDRMNRALKRSSETKKPVRVIRGYKLNSPYAPSEGYRYDGLYSVERAWMEKGLNPQGYLVCKFAFKRLPNQPDLLVRDTDESESS</sequence>
<organism evidence="11 12">
    <name type="scientific">Tetrapyrgos nigripes</name>
    <dbReference type="NCBI Taxonomy" id="182062"/>
    <lineage>
        <taxon>Eukaryota</taxon>
        <taxon>Fungi</taxon>
        <taxon>Dikarya</taxon>
        <taxon>Basidiomycota</taxon>
        <taxon>Agaricomycotina</taxon>
        <taxon>Agaricomycetes</taxon>
        <taxon>Agaricomycetidae</taxon>
        <taxon>Agaricales</taxon>
        <taxon>Marasmiineae</taxon>
        <taxon>Marasmiaceae</taxon>
        <taxon>Tetrapyrgos</taxon>
    </lineage>
</organism>
<keyword evidence="12" id="KW-1185">Reference proteome</keyword>
<comment type="caution">
    <text evidence="11">The sequence shown here is derived from an EMBL/GenBank/DDBJ whole genome shotgun (WGS) entry which is preliminary data.</text>
</comment>